<dbReference type="Proteomes" id="UP000467840">
    <property type="component" value="Chromosome 14"/>
</dbReference>
<evidence type="ECO:0000256" key="3">
    <source>
        <dbReference type="ARBA" id="ARBA00022833"/>
    </source>
</evidence>
<evidence type="ECO:0000313" key="10">
    <source>
        <dbReference type="EMBL" id="KAF2310786.1"/>
    </source>
</evidence>
<dbReference type="PANTHER" id="PTHR46481">
    <property type="entry name" value="ZINC FINGER BED DOMAIN-CONTAINING PROTEIN 4"/>
    <property type="match status" value="1"/>
</dbReference>
<gene>
    <name evidence="10" type="ORF">GH714_017197</name>
</gene>
<dbReference type="GO" id="GO:0008270">
    <property type="term" value="F:zinc ion binding"/>
    <property type="evidence" value="ECO:0007669"/>
    <property type="project" value="UniProtKB-KW"/>
</dbReference>
<feature type="domain" description="BED-type" evidence="9">
    <location>
        <begin position="156"/>
        <end position="217"/>
    </location>
</feature>
<dbReference type="EMBL" id="JAAGAX010000006">
    <property type="protein sequence ID" value="KAF2310786.1"/>
    <property type="molecule type" value="Genomic_DNA"/>
</dbReference>
<sequence>MTRSGITAQDSIFSELEEVIRAVQNESKKDKDELREEMRQNALQQAIETRNMIREELRSIFGDSMPKVGPGGNDEVETSAATLRGKGILPNPRERANQYQGGGSNSNGSLQMDSFSGQEYPKTKSTIDSNQSEAEAVDTSNSKSKSKEVVKRKPVRPRSPVWDHFTKFTNSKGKIKGKCNCCSKEFCCDPKKNGTIALKNHMNVCKKHPHAIETKQTQLALQPNSFDEVLGDVSTLSTWKYDEDAIREALVQMIIIDELSFTFVDGEGFRRFMRVICPSHKGDAIGRSIETCLLEWGLDKIFIITVDNASSNDVAISYLKKKLANWGVSVANSTYLHMRCMAHIINLVVMDGLKDVSESVMKVKDAVRYIRSFPARLKKFKECVEYEKIEGKASLCLDVPTRWNLLNVEYSSKYERAFERYESQEPMFKLDIGENGITDFYDWSQVKKMADMLSHFYELTLRISGSHYVTSNMFFSEISDLAFILNQWIGSNDIEMKSMGKE</sequence>
<protein>
    <recommendedName>
        <fullName evidence="9">BED-type domain-containing protein</fullName>
    </recommendedName>
</protein>
<evidence type="ECO:0000256" key="2">
    <source>
        <dbReference type="ARBA" id="ARBA00022771"/>
    </source>
</evidence>
<accession>A0A6A6MEX1</accession>
<dbReference type="GO" id="GO:0003677">
    <property type="term" value="F:DNA binding"/>
    <property type="evidence" value="ECO:0007669"/>
    <property type="project" value="InterPro"/>
</dbReference>
<keyword evidence="2 6" id="KW-0863">Zinc-finger</keyword>
<evidence type="ECO:0000256" key="7">
    <source>
        <dbReference type="SAM" id="Coils"/>
    </source>
</evidence>
<keyword evidence="7" id="KW-0175">Coiled coil</keyword>
<dbReference type="AlphaFoldDB" id="A0A6A6MEX1"/>
<name>A0A6A6MEX1_HEVBR</name>
<feature type="region of interest" description="Disordered" evidence="8">
    <location>
        <begin position="62"/>
        <end position="155"/>
    </location>
</feature>
<dbReference type="SMART" id="SM00614">
    <property type="entry name" value="ZnF_BED"/>
    <property type="match status" value="1"/>
</dbReference>
<evidence type="ECO:0000256" key="8">
    <source>
        <dbReference type="SAM" id="MobiDB-lite"/>
    </source>
</evidence>
<evidence type="ECO:0000256" key="1">
    <source>
        <dbReference type="ARBA" id="ARBA00022723"/>
    </source>
</evidence>
<dbReference type="InterPro" id="IPR003656">
    <property type="entry name" value="Znf_BED"/>
</dbReference>
<feature type="coiled-coil region" evidence="7">
    <location>
        <begin position="13"/>
        <end position="40"/>
    </location>
</feature>
<keyword evidence="5" id="KW-0804">Transcription</keyword>
<organism evidence="10 11">
    <name type="scientific">Hevea brasiliensis</name>
    <name type="common">Para rubber tree</name>
    <name type="synonym">Siphonia brasiliensis</name>
    <dbReference type="NCBI Taxonomy" id="3981"/>
    <lineage>
        <taxon>Eukaryota</taxon>
        <taxon>Viridiplantae</taxon>
        <taxon>Streptophyta</taxon>
        <taxon>Embryophyta</taxon>
        <taxon>Tracheophyta</taxon>
        <taxon>Spermatophyta</taxon>
        <taxon>Magnoliopsida</taxon>
        <taxon>eudicotyledons</taxon>
        <taxon>Gunneridae</taxon>
        <taxon>Pentapetalae</taxon>
        <taxon>rosids</taxon>
        <taxon>fabids</taxon>
        <taxon>Malpighiales</taxon>
        <taxon>Euphorbiaceae</taxon>
        <taxon>Crotonoideae</taxon>
        <taxon>Micrandreae</taxon>
        <taxon>Hevea</taxon>
    </lineage>
</organism>
<evidence type="ECO:0000256" key="6">
    <source>
        <dbReference type="PROSITE-ProRule" id="PRU00027"/>
    </source>
</evidence>
<dbReference type="SUPFAM" id="SSF53098">
    <property type="entry name" value="Ribonuclease H-like"/>
    <property type="match status" value="1"/>
</dbReference>
<dbReference type="PANTHER" id="PTHR46481:SF8">
    <property type="entry name" value="ZINC FINGER BED DOMAIN-CONTAINING PROTEIN RICESLEEPER 1-LIKE"/>
    <property type="match status" value="1"/>
</dbReference>
<keyword evidence="11" id="KW-1185">Reference proteome</keyword>
<keyword evidence="3" id="KW-0862">Zinc</keyword>
<keyword evidence="1" id="KW-0479">Metal-binding</keyword>
<evidence type="ECO:0000256" key="4">
    <source>
        <dbReference type="ARBA" id="ARBA00023015"/>
    </source>
</evidence>
<keyword evidence="4" id="KW-0805">Transcription regulation</keyword>
<proteinExistence type="predicted"/>
<comment type="caution">
    <text evidence="10">The sequence shown here is derived from an EMBL/GenBank/DDBJ whole genome shotgun (WGS) entry which is preliminary data.</text>
</comment>
<dbReference type="PROSITE" id="PS50808">
    <property type="entry name" value="ZF_BED"/>
    <property type="match status" value="1"/>
</dbReference>
<evidence type="ECO:0000313" key="11">
    <source>
        <dbReference type="Proteomes" id="UP000467840"/>
    </source>
</evidence>
<feature type="compositionally biased region" description="Polar residues" evidence="8">
    <location>
        <begin position="110"/>
        <end position="141"/>
    </location>
</feature>
<evidence type="ECO:0000259" key="9">
    <source>
        <dbReference type="PROSITE" id="PS50808"/>
    </source>
</evidence>
<evidence type="ECO:0000256" key="5">
    <source>
        <dbReference type="ARBA" id="ARBA00023163"/>
    </source>
</evidence>
<dbReference type="SUPFAM" id="SSF140996">
    <property type="entry name" value="Hermes dimerisation domain"/>
    <property type="match status" value="1"/>
</dbReference>
<dbReference type="InterPro" id="IPR052035">
    <property type="entry name" value="ZnF_BED_domain_contain"/>
</dbReference>
<dbReference type="InterPro" id="IPR012337">
    <property type="entry name" value="RNaseH-like_sf"/>
</dbReference>
<reference evidence="10 11" key="1">
    <citation type="journal article" date="2020" name="Mol. Plant">
        <title>The Chromosome-Based Rubber Tree Genome Provides New Insights into Spurge Genome Evolution and Rubber Biosynthesis.</title>
        <authorList>
            <person name="Liu J."/>
            <person name="Shi C."/>
            <person name="Shi C.C."/>
            <person name="Li W."/>
            <person name="Zhang Q.J."/>
            <person name="Zhang Y."/>
            <person name="Li K."/>
            <person name="Lu H.F."/>
            <person name="Shi C."/>
            <person name="Zhu S.T."/>
            <person name="Xiao Z.Y."/>
            <person name="Nan H."/>
            <person name="Yue Y."/>
            <person name="Zhu X.G."/>
            <person name="Wu Y."/>
            <person name="Hong X.N."/>
            <person name="Fan G.Y."/>
            <person name="Tong Y."/>
            <person name="Zhang D."/>
            <person name="Mao C.L."/>
            <person name="Liu Y.L."/>
            <person name="Hao S.J."/>
            <person name="Liu W.Q."/>
            <person name="Lv M.Q."/>
            <person name="Zhang H.B."/>
            <person name="Liu Y."/>
            <person name="Hu-Tang G.R."/>
            <person name="Wang J.P."/>
            <person name="Wang J.H."/>
            <person name="Sun Y.H."/>
            <person name="Ni S.B."/>
            <person name="Chen W.B."/>
            <person name="Zhang X.C."/>
            <person name="Jiao Y.N."/>
            <person name="Eichler E.E."/>
            <person name="Li G.H."/>
            <person name="Liu X."/>
            <person name="Gao L.Z."/>
        </authorList>
    </citation>
    <scope>NUCLEOTIDE SEQUENCE [LARGE SCALE GENOMIC DNA]</scope>
    <source>
        <strain evidence="11">cv. GT1</strain>
        <tissue evidence="10">Leaf</tissue>
    </source>
</reference>